<comment type="caution">
    <text evidence="2">The sequence shown here is derived from an EMBL/GenBank/DDBJ whole genome shotgun (WGS) entry which is preliminary data.</text>
</comment>
<dbReference type="GO" id="GO:0000166">
    <property type="term" value="F:nucleotide binding"/>
    <property type="evidence" value="ECO:0007669"/>
    <property type="project" value="UniProtKB-KW"/>
</dbReference>
<dbReference type="PANTHER" id="PTHR15004:SF0">
    <property type="entry name" value="GLUTAMYL-TRNA(GLN) AMIDOTRANSFERASE SUBUNIT C, MITOCHONDRIAL"/>
    <property type="match status" value="1"/>
</dbReference>
<dbReference type="InterPro" id="IPR003837">
    <property type="entry name" value="GatC"/>
</dbReference>
<dbReference type="GO" id="GO:0006450">
    <property type="term" value="P:regulation of translational fidelity"/>
    <property type="evidence" value="ECO:0007669"/>
    <property type="project" value="InterPro"/>
</dbReference>
<proteinExistence type="predicted"/>
<evidence type="ECO:0000313" key="3">
    <source>
        <dbReference type="Proteomes" id="UP000729913"/>
    </source>
</evidence>
<dbReference type="GO" id="GO:0032543">
    <property type="term" value="P:mitochondrial translation"/>
    <property type="evidence" value="ECO:0007669"/>
    <property type="project" value="TreeGrafter"/>
</dbReference>
<dbReference type="PANTHER" id="PTHR15004">
    <property type="entry name" value="GLUTAMYL-TRNA(GLN) AMIDOTRANSFERASE SUBUNIT C, MITOCHONDRIAL"/>
    <property type="match status" value="1"/>
</dbReference>
<dbReference type="GO" id="GO:0005739">
    <property type="term" value="C:mitochondrion"/>
    <property type="evidence" value="ECO:0007669"/>
    <property type="project" value="TreeGrafter"/>
</dbReference>
<keyword evidence="3" id="KW-1185">Reference proteome</keyword>
<dbReference type="Proteomes" id="UP000729913">
    <property type="component" value="Unassembled WGS sequence"/>
</dbReference>
<evidence type="ECO:0000256" key="1">
    <source>
        <dbReference type="ARBA" id="ARBA00022741"/>
    </source>
</evidence>
<evidence type="ECO:0000313" key="2">
    <source>
        <dbReference type="EMBL" id="KAG8039579.1"/>
    </source>
</evidence>
<reference evidence="2" key="1">
    <citation type="submission" date="2020-03" db="EMBL/GenBank/DDBJ databases">
        <authorList>
            <person name="Chebbi M.A."/>
            <person name="Drezen J.M."/>
        </authorList>
    </citation>
    <scope>NUCLEOTIDE SEQUENCE</scope>
    <source>
        <tissue evidence="2">Whole body</tissue>
    </source>
</reference>
<dbReference type="OrthoDB" id="5394539at2759"/>
<dbReference type="Pfam" id="PF02686">
    <property type="entry name" value="GatC"/>
    <property type="match status" value="1"/>
</dbReference>
<dbReference type="GO" id="GO:0030956">
    <property type="term" value="C:glutamyl-tRNA(Gln) amidotransferase complex"/>
    <property type="evidence" value="ECO:0007669"/>
    <property type="project" value="TreeGrafter"/>
</dbReference>
<keyword evidence="1" id="KW-0547">Nucleotide-binding</keyword>
<dbReference type="GO" id="GO:0070681">
    <property type="term" value="P:glutaminyl-tRNAGln biosynthesis via transamidation"/>
    <property type="evidence" value="ECO:0007669"/>
    <property type="project" value="TreeGrafter"/>
</dbReference>
<dbReference type="EMBL" id="JAAOIC020000035">
    <property type="protein sequence ID" value="KAG8039579.1"/>
    <property type="molecule type" value="Genomic_DNA"/>
</dbReference>
<reference evidence="2" key="2">
    <citation type="submission" date="2021-04" db="EMBL/GenBank/DDBJ databases">
        <title>Genome-wide patterns of bracovirus chromosomal integration into multiple host tissues during parasitism.</title>
        <authorList>
            <person name="Chebbi M.A.C."/>
        </authorList>
    </citation>
    <scope>NUCLEOTIDE SEQUENCE</scope>
    <source>
        <tissue evidence="2">Whole body</tissue>
    </source>
</reference>
<protein>
    <recommendedName>
        <fullName evidence="4">Glutamyl-tRNA(Gln) amidotransferase subunit C, mitochondrial</fullName>
    </recommendedName>
</protein>
<accession>A0A8J5RGW2</accession>
<organism evidence="2 3">
    <name type="scientific">Cotesia typhae</name>
    <dbReference type="NCBI Taxonomy" id="2053667"/>
    <lineage>
        <taxon>Eukaryota</taxon>
        <taxon>Metazoa</taxon>
        <taxon>Ecdysozoa</taxon>
        <taxon>Arthropoda</taxon>
        <taxon>Hexapoda</taxon>
        <taxon>Insecta</taxon>
        <taxon>Pterygota</taxon>
        <taxon>Neoptera</taxon>
        <taxon>Endopterygota</taxon>
        <taxon>Hymenoptera</taxon>
        <taxon>Apocrita</taxon>
        <taxon>Ichneumonoidea</taxon>
        <taxon>Braconidae</taxon>
        <taxon>Microgastrinae</taxon>
        <taxon>Cotesia</taxon>
    </lineage>
</organism>
<name>A0A8J5RGW2_9HYME</name>
<dbReference type="AlphaFoldDB" id="A0A8J5RGW2"/>
<evidence type="ECO:0008006" key="4">
    <source>
        <dbReference type="Google" id="ProtNLM"/>
    </source>
</evidence>
<gene>
    <name evidence="2" type="ORF">G9C98_008222</name>
</gene>
<sequence>MTFWKRSRNKRLEAAIKFAEQLRSLKIDDSIKPMYCVLENENLRLRHDKVTDGNYRKKILKNAVLTEEEYFVAPPGNIPLEK</sequence>